<feature type="compositionally biased region" description="Basic and acidic residues" evidence="2">
    <location>
        <begin position="334"/>
        <end position="365"/>
    </location>
</feature>
<protein>
    <recommendedName>
        <fullName evidence="3">TFIIS N-terminal domain-containing protein</fullName>
    </recommendedName>
</protein>
<dbReference type="GO" id="GO:0008157">
    <property type="term" value="F:protein phosphatase 1 binding"/>
    <property type="evidence" value="ECO:0007669"/>
    <property type="project" value="TreeGrafter"/>
</dbReference>
<name>A0A653CLJ0_CALMS</name>
<accession>A0A653CLJ0</accession>
<organism evidence="4 5">
    <name type="scientific">Callosobruchus maculatus</name>
    <name type="common">Southern cowpea weevil</name>
    <name type="synonym">Pulse bruchid</name>
    <dbReference type="NCBI Taxonomy" id="64391"/>
    <lineage>
        <taxon>Eukaryota</taxon>
        <taxon>Metazoa</taxon>
        <taxon>Ecdysozoa</taxon>
        <taxon>Arthropoda</taxon>
        <taxon>Hexapoda</taxon>
        <taxon>Insecta</taxon>
        <taxon>Pterygota</taxon>
        <taxon>Neoptera</taxon>
        <taxon>Endopterygota</taxon>
        <taxon>Coleoptera</taxon>
        <taxon>Polyphaga</taxon>
        <taxon>Cucujiformia</taxon>
        <taxon>Chrysomeloidea</taxon>
        <taxon>Chrysomelidae</taxon>
        <taxon>Bruchinae</taxon>
        <taxon>Bruchini</taxon>
        <taxon>Callosobruchus</taxon>
    </lineage>
</organism>
<gene>
    <name evidence="4" type="ORF">CALMAC_LOCUS10093</name>
</gene>
<dbReference type="PANTHER" id="PTHR46557">
    <property type="entry name" value="SERINE/THREONINE-PROTEIN PHOSPHATASE 1 REGULATORY SUBUNIT 10-RELATED"/>
    <property type="match status" value="1"/>
</dbReference>
<dbReference type="OrthoDB" id="2138378at2759"/>
<dbReference type="GO" id="GO:0072357">
    <property type="term" value="C:PTW/PP1 phosphatase complex"/>
    <property type="evidence" value="ECO:0007669"/>
    <property type="project" value="TreeGrafter"/>
</dbReference>
<feature type="compositionally biased region" description="Basic and acidic residues" evidence="2">
    <location>
        <begin position="383"/>
        <end position="398"/>
    </location>
</feature>
<sequence length="579" mass="65422">MPRIDPLQLLKCLSVLLSPEGGILSRDEVPRLVNLMMKFSKKLVSKCVYVLILKNTQKDLVDMFMSEGGWHLIQTWLQDAVQINNWDLVKEILGLLLVTPVDVERLKLNILPKLIKSLSRREELDGVSQLSTELVQQWLSVVKGNAAAQLASSQANTAEPNEHATTEAASEVAEQGVDAKEVTAESDTISTNTFYNSASKNNELVLSRLRGEGEKDDDEKPETTDTVPNEKAKEDTEKEKEKEKEKDERKEEKQKSSSKSKSSSSSSSSSKDKDRDRHRDKDKKKSSSKSSSSSRDKDRSKSSSSSSSKDKDRKDRDRHRHNGEVKSSSSRSSSSKDKDKKDSSKSKDVKESKEKQAEKDKDTLAKLKPPTIERLGKIPKKASVTDEKNEKEKEELNQIKKKFSVGVKKNSEERPKTVKVFNSKMRSTGLEEEVKPAPPRPVKKPTPSVQLPTIPMKRPSPPRESHKDPPIPPEKKLKFDKVDLPERPGAIKLIPPKPKRKCFRSLSYSRAIFVFSGGIQTDNAALLSYRRRIAELRRLVLLMRLLLDGVWYHPPREYGHAGRMVPLLLIIKAPYPSWY</sequence>
<dbReference type="PANTHER" id="PTHR46557:SF1">
    <property type="entry name" value="SERINE_THREONINE-PROTEIN PHOSPHATASE 1 REGULATORY SUBUNIT 10"/>
    <property type="match status" value="1"/>
</dbReference>
<feature type="compositionally biased region" description="Basic and acidic residues" evidence="2">
    <location>
        <begin position="228"/>
        <end position="255"/>
    </location>
</feature>
<feature type="region of interest" description="Disordered" evidence="2">
    <location>
        <begin position="211"/>
        <end position="476"/>
    </location>
</feature>
<feature type="domain" description="TFIIS N-terminal" evidence="3">
    <location>
        <begin position="71"/>
        <end position="145"/>
    </location>
</feature>
<dbReference type="Proteomes" id="UP000410492">
    <property type="component" value="Unassembled WGS sequence"/>
</dbReference>
<proteinExistence type="predicted"/>
<dbReference type="GO" id="GO:0005634">
    <property type="term" value="C:nucleus"/>
    <property type="evidence" value="ECO:0007669"/>
    <property type="project" value="UniProtKB-SubCell"/>
</dbReference>
<feature type="compositionally biased region" description="Basic and acidic residues" evidence="2">
    <location>
        <begin position="461"/>
        <end position="476"/>
    </location>
</feature>
<dbReference type="EMBL" id="CAACVG010008162">
    <property type="protein sequence ID" value="VEN48749.1"/>
    <property type="molecule type" value="Genomic_DNA"/>
</dbReference>
<evidence type="ECO:0000256" key="1">
    <source>
        <dbReference type="PROSITE-ProRule" id="PRU00649"/>
    </source>
</evidence>
<reference evidence="4 5" key="1">
    <citation type="submission" date="2019-01" db="EMBL/GenBank/DDBJ databases">
        <authorList>
            <person name="Sayadi A."/>
        </authorList>
    </citation>
    <scope>NUCLEOTIDE SEQUENCE [LARGE SCALE GENOMIC DNA]</scope>
</reference>
<evidence type="ECO:0000256" key="2">
    <source>
        <dbReference type="SAM" id="MobiDB-lite"/>
    </source>
</evidence>
<keyword evidence="5" id="KW-1185">Reference proteome</keyword>
<keyword evidence="1" id="KW-0539">Nucleus</keyword>
<dbReference type="InterPro" id="IPR035441">
    <property type="entry name" value="TFIIS/LEDGF_dom_sf"/>
</dbReference>
<feature type="compositionally biased region" description="Low complexity" evidence="2">
    <location>
        <begin position="257"/>
        <end position="269"/>
    </location>
</feature>
<dbReference type="AlphaFoldDB" id="A0A653CLJ0"/>
<evidence type="ECO:0000259" key="3">
    <source>
        <dbReference type="PROSITE" id="PS51319"/>
    </source>
</evidence>
<dbReference type="SUPFAM" id="SSF47676">
    <property type="entry name" value="Conserved domain common to transcription factors TFIIS, elongin A, CRSP70"/>
    <property type="match status" value="1"/>
</dbReference>
<feature type="compositionally biased region" description="Basic and acidic residues" evidence="2">
    <location>
        <begin position="270"/>
        <end position="285"/>
    </location>
</feature>
<evidence type="ECO:0000313" key="5">
    <source>
        <dbReference type="Proteomes" id="UP000410492"/>
    </source>
</evidence>
<feature type="region of interest" description="Disordered" evidence="2">
    <location>
        <begin position="152"/>
        <end position="186"/>
    </location>
</feature>
<dbReference type="PROSITE" id="PS51319">
    <property type="entry name" value="TFIIS_N"/>
    <property type="match status" value="1"/>
</dbReference>
<comment type="subcellular location">
    <subcellularLocation>
        <location evidence="1">Nucleus</location>
    </subcellularLocation>
</comment>
<dbReference type="InterPro" id="IPR017923">
    <property type="entry name" value="TFIIS_N"/>
</dbReference>
<evidence type="ECO:0000313" key="4">
    <source>
        <dbReference type="EMBL" id="VEN48749.1"/>
    </source>
</evidence>
<dbReference type="GO" id="GO:0000785">
    <property type="term" value="C:chromatin"/>
    <property type="evidence" value="ECO:0007669"/>
    <property type="project" value="TreeGrafter"/>
</dbReference>